<reference evidence="2" key="1">
    <citation type="journal article" date="2020" name="Stud. Mycol.">
        <title>101 Dothideomycetes genomes: a test case for predicting lifestyles and emergence of pathogens.</title>
        <authorList>
            <person name="Haridas S."/>
            <person name="Albert R."/>
            <person name="Binder M."/>
            <person name="Bloem J."/>
            <person name="Labutti K."/>
            <person name="Salamov A."/>
            <person name="Andreopoulos B."/>
            <person name="Baker S."/>
            <person name="Barry K."/>
            <person name="Bills G."/>
            <person name="Bluhm B."/>
            <person name="Cannon C."/>
            <person name="Castanera R."/>
            <person name="Culley D."/>
            <person name="Daum C."/>
            <person name="Ezra D."/>
            <person name="Gonzalez J."/>
            <person name="Henrissat B."/>
            <person name="Kuo A."/>
            <person name="Liang C."/>
            <person name="Lipzen A."/>
            <person name="Lutzoni F."/>
            <person name="Magnuson J."/>
            <person name="Mondo S."/>
            <person name="Nolan M."/>
            <person name="Ohm R."/>
            <person name="Pangilinan J."/>
            <person name="Park H.-J."/>
            <person name="Ramirez L."/>
            <person name="Alfaro M."/>
            <person name="Sun H."/>
            <person name="Tritt A."/>
            <person name="Yoshinaga Y."/>
            <person name="Zwiers L.-H."/>
            <person name="Turgeon B."/>
            <person name="Goodwin S."/>
            <person name="Spatafora J."/>
            <person name="Crous P."/>
            <person name="Grigoriev I."/>
        </authorList>
    </citation>
    <scope>NUCLEOTIDE SEQUENCE</scope>
    <source>
        <strain evidence="2">CBS 113979</strain>
    </source>
</reference>
<dbReference type="OrthoDB" id="6359816at2759"/>
<dbReference type="SUPFAM" id="SSF54695">
    <property type="entry name" value="POZ domain"/>
    <property type="match status" value="1"/>
</dbReference>
<dbReference type="InterPro" id="IPR011333">
    <property type="entry name" value="SKP1/BTB/POZ_sf"/>
</dbReference>
<dbReference type="Proteomes" id="UP000800041">
    <property type="component" value="Unassembled WGS sequence"/>
</dbReference>
<name>A0A6G1GNQ8_9PEZI</name>
<gene>
    <name evidence="2" type="ORF">K402DRAFT_397545</name>
</gene>
<dbReference type="PROSITE" id="PS50097">
    <property type="entry name" value="BTB"/>
    <property type="match status" value="1"/>
</dbReference>
<protein>
    <recommendedName>
        <fullName evidence="1">BTB domain-containing protein</fullName>
    </recommendedName>
</protein>
<evidence type="ECO:0000313" key="2">
    <source>
        <dbReference type="EMBL" id="KAF1982462.1"/>
    </source>
</evidence>
<dbReference type="Gene3D" id="3.30.710.10">
    <property type="entry name" value="Potassium Channel Kv1.1, Chain A"/>
    <property type="match status" value="1"/>
</dbReference>
<dbReference type="SMART" id="SM00225">
    <property type="entry name" value="BTB"/>
    <property type="match status" value="1"/>
</dbReference>
<accession>A0A6G1GNQ8</accession>
<proteinExistence type="predicted"/>
<feature type="domain" description="BTB" evidence="1">
    <location>
        <begin position="37"/>
        <end position="103"/>
    </location>
</feature>
<dbReference type="EMBL" id="ML977184">
    <property type="protein sequence ID" value="KAF1982462.1"/>
    <property type="molecule type" value="Genomic_DNA"/>
</dbReference>
<dbReference type="Pfam" id="PF00651">
    <property type="entry name" value="BTB"/>
    <property type="match status" value="1"/>
</dbReference>
<organism evidence="2 3">
    <name type="scientific">Aulographum hederae CBS 113979</name>
    <dbReference type="NCBI Taxonomy" id="1176131"/>
    <lineage>
        <taxon>Eukaryota</taxon>
        <taxon>Fungi</taxon>
        <taxon>Dikarya</taxon>
        <taxon>Ascomycota</taxon>
        <taxon>Pezizomycotina</taxon>
        <taxon>Dothideomycetes</taxon>
        <taxon>Pleosporomycetidae</taxon>
        <taxon>Aulographales</taxon>
        <taxon>Aulographaceae</taxon>
    </lineage>
</organism>
<dbReference type="PANTHER" id="PTHR47843:SF5">
    <property type="entry name" value="BTB_POZ DOMAIN PROTEIN"/>
    <property type="match status" value="1"/>
</dbReference>
<evidence type="ECO:0000313" key="3">
    <source>
        <dbReference type="Proteomes" id="UP000800041"/>
    </source>
</evidence>
<evidence type="ECO:0000259" key="1">
    <source>
        <dbReference type="PROSITE" id="PS50097"/>
    </source>
</evidence>
<dbReference type="CDD" id="cd18186">
    <property type="entry name" value="BTB_POZ_ZBTB_KLHL-like"/>
    <property type="match status" value="1"/>
</dbReference>
<sequence length="298" mass="32992">MACGFNSSIFAPNVFADYRIMNHASALGRYLSSGLHADLMINCHGENYHVHKVIVCSQSSFFAKACEGGFKEGSGVIDLEHDEPDIVRQMVNFLYTMRFNDEKEGTSDTDEVDFIYSVEINIKLYIIADKYNIGALKRVALQRVKILLAANNDLSMPAFLGHARMVYENTTDAEDHAEIRSIVAKKVVEHAQALIKDPDGDLEKLMLDLPGFGKDVTKMLLIGSVDEPRVLEQTALVYQCGICGQSFPLPLPMADFDNHCVFCGASAYSNVQASSWATMSKKQKKAMRLSCAAQGWSI</sequence>
<dbReference type="AlphaFoldDB" id="A0A6G1GNQ8"/>
<dbReference type="PANTHER" id="PTHR47843">
    <property type="entry name" value="BTB DOMAIN-CONTAINING PROTEIN-RELATED"/>
    <property type="match status" value="1"/>
</dbReference>
<dbReference type="InterPro" id="IPR000210">
    <property type="entry name" value="BTB/POZ_dom"/>
</dbReference>
<keyword evidence="3" id="KW-1185">Reference proteome</keyword>